<dbReference type="Proteomes" id="UP000199497">
    <property type="component" value="Unassembled WGS sequence"/>
</dbReference>
<evidence type="ECO:0000256" key="1">
    <source>
        <dbReference type="SAM" id="Phobius"/>
    </source>
</evidence>
<feature type="transmembrane region" description="Helical" evidence="1">
    <location>
        <begin position="88"/>
        <end position="110"/>
    </location>
</feature>
<reference evidence="3" key="1">
    <citation type="submission" date="2016-10" db="EMBL/GenBank/DDBJ databases">
        <authorList>
            <person name="Varghese N."/>
            <person name="Submissions S."/>
        </authorList>
    </citation>
    <scope>NUCLEOTIDE SEQUENCE [LARGE SCALE GENOMIC DNA]</scope>
    <source>
        <strain evidence="3">DSM 46732</strain>
    </source>
</reference>
<sequence length="164" mass="17564">MSAVLRRFSTAYGAGPARLLVVSGAFALTGYVVLLLLPNPSATRMLVWFLAAVVLHDLVLFPVYAAADRLLQLGAGALRRGEEGPGPVNYLRLPVLGSGLLLLVFLPGIIRQGAFTYHAATGQTQQPFLGRWLLLTAAMFAVSGLCYLIRTLRTRRAGTGRGGR</sequence>
<feature type="transmembrane region" description="Helical" evidence="1">
    <location>
        <begin position="45"/>
        <end position="67"/>
    </location>
</feature>
<keyword evidence="3" id="KW-1185">Reference proteome</keyword>
<proteinExistence type="predicted"/>
<feature type="transmembrane region" description="Helical" evidence="1">
    <location>
        <begin position="20"/>
        <end position="39"/>
    </location>
</feature>
<accession>A0A1H0TF80</accession>
<organism evidence="2 3">
    <name type="scientific">Actinopolyspora xinjiangensis</name>
    <dbReference type="NCBI Taxonomy" id="405564"/>
    <lineage>
        <taxon>Bacteria</taxon>
        <taxon>Bacillati</taxon>
        <taxon>Actinomycetota</taxon>
        <taxon>Actinomycetes</taxon>
        <taxon>Actinopolysporales</taxon>
        <taxon>Actinopolysporaceae</taxon>
        <taxon>Actinopolyspora</taxon>
    </lineage>
</organism>
<dbReference type="AlphaFoldDB" id="A0A1H0TF80"/>
<evidence type="ECO:0000313" key="2">
    <source>
        <dbReference type="EMBL" id="SDP52268.1"/>
    </source>
</evidence>
<feature type="transmembrane region" description="Helical" evidence="1">
    <location>
        <begin position="130"/>
        <end position="149"/>
    </location>
</feature>
<keyword evidence="1" id="KW-0812">Transmembrane</keyword>
<dbReference type="STRING" id="405564.SAMN04487905_10511"/>
<dbReference type="RefSeq" id="WP_425286446.1">
    <property type="nucleotide sequence ID" value="NZ_FNJR01000005.1"/>
</dbReference>
<keyword evidence="1" id="KW-0472">Membrane</keyword>
<protein>
    <submittedName>
        <fullName evidence="2">Uncharacterized protein</fullName>
    </submittedName>
</protein>
<name>A0A1H0TF80_9ACTN</name>
<dbReference type="EMBL" id="FNJR01000005">
    <property type="protein sequence ID" value="SDP52268.1"/>
    <property type="molecule type" value="Genomic_DNA"/>
</dbReference>
<gene>
    <name evidence="2" type="ORF">SAMN04487905_10511</name>
</gene>
<evidence type="ECO:0000313" key="3">
    <source>
        <dbReference type="Proteomes" id="UP000199497"/>
    </source>
</evidence>
<keyword evidence="1" id="KW-1133">Transmembrane helix</keyword>